<proteinExistence type="inferred from homology"/>
<comment type="similarity">
    <text evidence="1">Belongs to the leucine-binding protein family.</text>
</comment>
<dbReference type="STRING" id="683125.SAMN05660206_10278"/>
<dbReference type="EMBL" id="FOZZ01000002">
    <property type="protein sequence ID" value="SFS46491.1"/>
    <property type="molecule type" value="Genomic_DNA"/>
</dbReference>
<dbReference type="Pfam" id="PF13458">
    <property type="entry name" value="Peripla_BP_6"/>
    <property type="match status" value="1"/>
</dbReference>
<organism evidence="4 5">
    <name type="scientific">Sphingobacterium wenxiniae</name>
    <dbReference type="NCBI Taxonomy" id="683125"/>
    <lineage>
        <taxon>Bacteria</taxon>
        <taxon>Pseudomonadati</taxon>
        <taxon>Bacteroidota</taxon>
        <taxon>Sphingobacteriia</taxon>
        <taxon>Sphingobacteriales</taxon>
        <taxon>Sphingobacteriaceae</taxon>
        <taxon>Sphingobacterium</taxon>
    </lineage>
</organism>
<protein>
    <submittedName>
        <fullName evidence="4">ABC-type branched-chain amino acid transport system, substrate-binding protein</fullName>
    </submittedName>
</protein>
<sequence>MTIKTAGIFNPIKKDISYRPASTKKTTITTPIHHIYKMTIAVLLPSSTTHKQLGYDFYLSLQYALEQEHKDIEWMSSSIGFGTDEVDMLAKAEDMLLNRGADLLIAFADYPKLSVVFPLLEAVNKQLLLVNMGAKLPVDWRPHPQVFHLNLQESLLAHIAGKTLYQEGNPEFVLATNYYEGGYAPCQLAVDAYMQQGGTVGYNFIPHTKGETFSIEPLTTYLAESETKPAIYANYSHPLTTVFWEQWQKSAAAQENILWCSSILLMEILATDPDTLLNSKHITGLVAWHHALDNVENTTFVQQFQQKLNRPGNHFGALGWDAGLLITHALQAYQARQPFELVAALTNSASPIKLSRGEAVVDKDFQMLIAPAYRLSVVDRQLHYHVLDAAELLAAWQELKQQHPQPNQNGWFNTYLCS</sequence>
<keyword evidence="2" id="KW-0732">Signal</keyword>
<evidence type="ECO:0000256" key="1">
    <source>
        <dbReference type="ARBA" id="ARBA00010062"/>
    </source>
</evidence>
<evidence type="ECO:0000313" key="5">
    <source>
        <dbReference type="Proteomes" id="UP000198785"/>
    </source>
</evidence>
<accession>A0A1I6Q1X1</accession>
<dbReference type="SUPFAM" id="SSF53822">
    <property type="entry name" value="Periplasmic binding protein-like I"/>
    <property type="match status" value="1"/>
</dbReference>
<reference evidence="4 5" key="1">
    <citation type="submission" date="2016-10" db="EMBL/GenBank/DDBJ databases">
        <authorList>
            <person name="de Groot N.N."/>
        </authorList>
    </citation>
    <scope>NUCLEOTIDE SEQUENCE [LARGE SCALE GENOMIC DNA]</scope>
    <source>
        <strain evidence="4 5">DSM 22789</strain>
    </source>
</reference>
<dbReference type="Gene3D" id="3.40.50.2300">
    <property type="match status" value="2"/>
</dbReference>
<dbReference type="InterPro" id="IPR028081">
    <property type="entry name" value="Leu-bd"/>
</dbReference>
<feature type="domain" description="Leucine-binding protein" evidence="3">
    <location>
        <begin position="87"/>
        <end position="374"/>
    </location>
</feature>
<dbReference type="InterPro" id="IPR028082">
    <property type="entry name" value="Peripla_BP_I"/>
</dbReference>
<evidence type="ECO:0000256" key="2">
    <source>
        <dbReference type="ARBA" id="ARBA00022729"/>
    </source>
</evidence>
<gene>
    <name evidence="4" type="ORF">SAMN05660206_10278</name>
</gene>
<evidence type="ECO:0000259" key="3">
    <source>
        <dbReference type="Pfam" id="PF13458"/>
    </source>
</evidence>
<name>A0A1I6Q1X1_9SPHI</name>
<dbReference type="AlphaFoldDB" id="A0A1I6Q1X1"/>
<keyword evidence="5" id="KW-1185">Reference proteome</keyword>
<dbReference type="Proteomes" id="UP000198785">
    <property type="component" value="Unassembled WGS sequence"/>
</dbReference>
<evidence type="ECO:0000313" key="4">
    <source>
        <dbReference type="EMBL" id="SFS46491.1"/>
    </source>
</evidence>